<name>A0AAD3HCR6_9STRA</name>
<evidence type="ECO:0000256" key="1">
    <source>
        <dbReference type="SAM" id="Coils"/>
    </source>
</evidence>
<organism evidence="3 4">
    <name type="scientific">Chaetoceros tenuissimus</name>
    <dbReference type="NCBI Taxonomy" id="426638"/>
    <lineage>
        <taxon>Eukaryota</taxon>
        <taxon>Sar</taxon>
        <taxon>Stramenopiles</taxon>
        <taxon>Ochrophyta</taxon>
        <taxon>Bacillariophyta</taxon>
        <taxon>Coscinodiscophyceae</taxon>
        <taxon>Chaetocerotophycidae</taxon>
        <taxon>Chaetocerotales</taxon>
        <taxon>Chaetocerotaceae</taxon>
        <taxon>Chaetoceros</taxon>
    </lineage>
</organism>
<keyword evidence="4" id="KW-1185">Reference proteome</keyword>
<feature type="region of interest" description="Disordered" evidence="2">
    <location>
        <begin position="1"/>
        <end position="29"/>
    </location>
</feature>
<keyword evidence="1" id="KW-0175">Coiled coil</keyword>
<sequence length="318" mass="34945">MSACSPPESPFSPLPPTCFNMGDASTPTEHSDVITHAVVSSKTTEENKEEFEAELTEDVNGDLVDAPVEASPAINDSSVHLQETMPSTNGTAMTKEELEAKLAEVTADNEKAILCALLAESRAQTVEARAQTVEAQKEVIELKLTQAKATVQALREQLQEANQALADKDAELVNVKQDTEQALADKDAELVNVKQDAEQALADKDAELVNVKQDTEQALADKDAELVNVKQDTEQALADMDAELAKLGPFKKGQKVHVFSVCDEEKVPVCWNGKILEVCRGRRLGLCKLEFELPDDYPEDVEPFEYWHVATIRRGWLE</sequence>
<evidence type="ECO:0000313" key="4">
    <source>
        <dbReference type="Proteomes" id="UP001054902"/>
    </source>
</evidence>
<comment type="caution">
    <text evidence="3">The sequence shown here is derived from an EMBL/GenBank/DDBJ whole genome shotgun (WGS) entry which is preliminary data.</text>
</comment>
<gene>
    <name evidence="3" type="ORF">CTEN210_14932</name>
</gene>
<proteinExistence type="predicted"/>
<evidence type="ECO:0000313" key="3">
    <source>
        <dbReference type="EMBL" id="GFH58456.1"/>
    </source>
</evidence>
<evidence type="ECO:0000256" key="2">
    <source>
        <dbReference type="SAM" id="MobiDB-lite"/>
    </source>
</evidence>
<dbReference type="AlphaFoldDB" id="A0AAD3HCR6"/>
<accession>A0AAD3HCR6</accession>
<reference evidence="3 4" key="1">
    <citation type="journal article" date="2021" name="Sci. Rep.">
        <title>The genome of the diatom Chaetoceros tenuissimus carries an ancient integrated fragment of an extant virus.</title>
        <authorList>
            <person name="Hongo Y."/>
            <person name="Kimura K."/>
            <person name="Takaki Y."/>
            <person name="Yoshida Y."/>
            <person name="Baba S."/>
            <person name="Kobayashi G."/>
            <person name="Nagasaki K."/>
            <person name="Hano T."/>
            <person name="Tomaru Y."/>
        </authorList>
    </citation>
    <scope>NUCLEOTIDE SEQUENCE [LARGE SCALE GENOMIC DNA]</scope>
    <source>
        <strain evidence="3 4">NIES-3715</strain>
    </source>
</reference>
<feature type="compositionally biased region" description="Pro residues" evidence="2">
    <location>
        <begin position="7"/>
        <end position="16"/>
    </location>
</feature>
<dbReference type="Proteomes" id="UP001054902">
    <property type="component" value="Unassembled WGS sequence"/>
</dbReference>
<feature type="coiled-coil region" evidence="1">
    <location>
        <begin position="95"/>
        <end position="232"/>
    </location>
</feature>
<protein>
    <submittedName>
        <fullName evidence="3">Uncharacterized protein</fullName>
    </submittedName>
</protein>
<dbReference type="EMBL" id="BLLK01000062">
    <property type="protein sequence ID" value="GFH58456.1"/>
    <property type="molecule type" value="Genomic_DNA"/>
</dbReference>